<keyword evidence="2" id="KW-1185">Reference proteome</keyword>
<protein>
    <submittedName>
        <fullName evidence="1">Uncharacterized protein</fullName>
    </submittedName>
</protein>
<sequence>MTFGPQPAPLRSLQTNLKLLLACCFTEHAPWDTRHPGLRSLHRHSVLGLPETTLPPAPMVTGDFLQQDPWGWMESRVMSHQGTPEKFESQRKVLEDNRTVLIISGNVFFFL</sequence>
<organism evidence="1 2">
    <name type="scientific">Ameca splendens</name>
    <dbReference type="NCBI Taxonomy" id="208324"/>
    <lineage>
        <taxon>Eukaryota</taxon>
        <taxon>Metazoa</taxon>
        <taxon>Chordata</taxon>
        <taxon>Craniata</taxon>
        <taxon>Vertebrata</taxon>
        <taxon>Euteleostomi</taxon>
        <taxon>Actinopterygii</taxon>
        <taxon>Neopterygii</taxon>
        <taxon>Teleostei</taxon>
        <taxon>Neoteleostei</taxon>
        <taxon>Acanthomorphata</taxon>
        <taxon>Ovalentaria</taxon>
        <taxon>Atherinomorphae</taxon>
        <taxon>Cyprinodontiformes</taxon>
        <taxon>Goodeidae</taxon>
        <taxon>Ameca</taxon>
    </lineage>
</organism>
<gene>
    <name evidence="1" type="ORF">AMECASPLE_009790</name>
</gene>
<comment type="caution">
    <text evidence="1">The sequence shown here is derived from an EMBL/GenBank/DDBJ whole genome shotgun (WGS) entry which is preliminary data.</text>
</comment>
<proteinExistence type="predicted"/>
<accession>A0ABV0XPA3</accession>
<evidence type="ECO:0000313" key="1">
    <source>
        <dbReference type="EMBL" id="MEQ2283304.1"/>
    </source>
</evidence>
<name>A0ABV0XPA3_9TELE</name>
<dbReference type="Proteomes" id="UP001469553">
    <property type="component" value="Unassembled WGS sequence"/>
</dbReference>
<evidence type="ECO:0000313" key="2">
    <source>
        <dbReference type="Proteomes" id="UP001469553"/>
    </source>
</evidence>
<dbReference type="EMBL" id="JAHRIP010009959">
    <property type="protein sequence ID" value="MEQ2283304.1"/>
    <property type="molecule type" value="Genomic_DNA"/>
</dbReference>
<reference evidence="1 2" key="1">
    <citation type="submission" date="2021-06" db="EMBL/GenBank/DDBJ databases">
        <authorList>
            <person name="Palmer J.M."/>
        </authorList>
    </citation>
    <scope>NUCLEOTIDE SEQUENCE [LARGE SCALE GENOMIC DNA]</scope>
    <source>
        <strain evidence="1 2">AS_MEX2019</strain>
        <tissue evidence="1">Muscle</tissue>
    </source>
</reference>